<protein>
    <submittedName>
        <fullName evidence="2">Uncharacterized protein</fullName>
    </submittedName>
</protein>
<accession>A0A0L8I1Z5</accession>
<gene>
    <name evidence="2" type="ORF">OCBIM_22038403mg</name>
</gene>
<name>A0A0L8I1Z5_OCTBM</name>
<organism evidence="2">
    <name type="scientific">Octopus bimaculoides</name>
    <name type="common">California two-spotted octopus</name>
    <dbReference type="NCBI Taxonomy" id="37653"/>
    <lineage>
        <taxon>Eukaryota</taxon>
        <taxon>Metazoa</taxon>
        <taxon>Spiralia</taxon>
        <taxon>Lophotrochozoa</taxon>
        <taxon>Mollusca</taxon>
        <taxon>Cephalopoda</taxon>
        <taxon>Coleoidea</taxon>
        <taxon>Octopodiformes</taxon>
        <taxon>Octopoda</taxon>
        <taxon>Incirrata</taxon>
        <taxon>Octopodidae</taxon>
        <taxon>Octopus</taxon>
    </lineage>
</organism>
<reference evidence="2" key="1">
    <citation type="submission" date="2015-07" db="EMBL/GenBank/DDBJ databases">
        <title>MeaNS - Measles Nucleotide Surveillance Program.</title>
        <authorList>
            <person name="Tran T."/>
            <person name="Druce J."/>
        </authorList>
    </citation>
    <scope>NUCLEOTIDE SEQUENCE</scope>
    <source>
        <strain evidence="2">UCB-OBI-ISO-001</strain>
        <tissue evidence="2">Gonad</tissue>
    </source>
</reference>
<dbReference type="AlphaFoldDB" id="A0A0L8I1Z5"/>
<keyword evidence="1" id="KW-0175">Coiled coil</keyword>
<evidence type="ECO:0000256" key="1">
    <source>
        <dbReference type="SAM" id="Coils"/>
    </source>
</evidence>
<evidence type="ECO:0000313" key="2">
    <source>
        <dbReference type="EMBL" id="KOF95429.1"/>
    </source>
</evidence>
<proteinExistence type="predicted"/>
<dbReference type="OrthoDB" id="10544090at2759"/>
<feature type="coiled-coil region" evidence="1">
    <location>
        <begin position="83"/>
        <end position="117"/>
    </location>
</feature>
<dbReference type="EMBL" id="KQ416739">
    <property type="protein sequence ID" value="KOF95429.1"/>
    <property type="molecule type" value="Genomic_DNA"/>
</dbReference>
<sequence>MRVDITEYKSQVHLQWEHFLQKMSEDLNECKENLVFKDKLLKVSTAEIENLNSAIQRQGKMKQQQVAEMKEMKTKLNSIKECNVKLEQLLHEEDTSNKELKRENKALKEEVRVCYQNISGANVDIHIFIRRLE</sequence>